<dbReference type="GO" id="GO:0016813">
    <property type="term" value="F:hydrolase activity, acting on carbon-nitrogen (but not peptide) bonds, in linear amidines"/>
    <property type="evidence" value="ECO:0007669"/>
    <property type="project" value="InterPro"/>
</dbReference>
<dbReference type="PANTHER" id="PTHR32494">
    <property type="entry name" value="ALLANTOATE DEIMINASE-RELATED"/>
    <property type="match status" value="1"/>
</dbReference>
<gene>
    <name evidence="7" type="ORF">TUM18999_15930</name>
    <name evidence="8" type="ORF">TUM20286_11980</name>
</gene>
<sequence>MAVHPEPPLPRLDGERLLAQLAELGAVGADDSGGRTRIALTDTDKAGRDLLVSWMRELELEVRIDRIGNLFGTLPGGAAGTPALMLGSHIDSVANAGALDGCYGVLAGLAVVRAFREAGIEPLRPITVAAFTNEEGVRYQPDMLGSLVYAGGLPVEQALDIVGSDGSRLGDELRRIGYAGDLEPGGIPVHEYLELHIEQGPVLEAEDLQIGVVENLQGISWQQVTVRGHANHAGTTPTRLRYDAGLVAATIVQQLRLIADESGTTLATVGCMRFEPNLINVIPRLASFSVDLRDPDEQRLQSVERRLQGYLASLAEHRGVQIDSQFLARTRPVVFDGELVEAIESAARRLGLSHRRMTSGAGHDAQMIARIAPAAMIFVPSRGGISHNPRESTDDDQLLAGARLLLDLVVDRLGAARPAQHRPAVGEMPALPAPATAAPLELLLNPHAVHAGYPTELRALMNIAQAGQDRARLAGWAELSPRATPLWSLPDLAARLGIARLCIKDESLRSPLASFKALGAPIALVRLILRRFPAQDFDAASLLAGEHRSRLAGFTVVSATDGNHGRALAAAARSIGCDCVIVLHAQVSEERERAIAAYGAQVRRIAGNYDDSVEEAASLALAYGWQVVADTSWEGYEEIPRDVMQGYGIIAEEVIETAGVDAYTHIILQGGVGGLAAGIASYYWERCGASRPTLLVVEPSQADCLYQSALAGEPARATGSVDSVMAGLACGATSPLAWRFLDGSIDAFLKVEDADAVAAMGVLAAGSARDIPVIAGESGAAGLAGLLRLLAEPELAALLGLDANARVLLINTEGATAPSVYEALVGEPVASVLARQRDWAAANLGR</sequence>
<dbReference type="SUPFAM" id="SSF53686">
    <property type="entry name" value="Tryptophan synthase beta subunit-like PLP-dependent enzymes"/>
    <property type="match status" value="1"/>
</dbReference>
<comment type="cofactor">
    <cofactor evidence="1">
        <name>pyridoxal 5'-phosphate</name>
        <dbReference type="ChEBI" id="CHEBI:597326"/>
    </cofactor>
</comment>
<evidence type="ECO:0000313" key="9">
    <source>
        <dbReference type="Proteomes" id="UP000509383"/>
    </source>
</evidence>
<dbReference type="Gene3D" id="3.30.70.360">
    <property type="match status" value="1"/>
</dbReference>
<dbReference type="NCBIfam" id="TIGR01879">
    <property type="entry name" value="hydantase"/>
    <property type="match status" value="1"/>
</dbReference>
<dbReference type="NCBIfam" id="NF006771">
    <property type="entry name" value="PRK09290.1-5"/>
    <property type="match status" value="1"/>
</dbReference>
<feature type="domain" description="Tryptophan synthase beta chain-like PALP" evidence="5">
    <location>
        <begin position="481"/>
        <end position="810"/>
    </location>
</feature>
<comment type="similarity">
    <text evidence="2">Belongs to the peptidase M20 family.</text>
</comment>
<dbReference type="Pfam" id="PF01546">
    <property type="entry name" value="Peptidase_M20"/>
    <property type="match status" value="1"/>
</dbReference>
<name>A0A6J4E0X0_9PSED</name>
<dbReference type="InterPro" id="IPR011650">
    <property type="entry name" value="Peptidase_M20_dimer"/>
</dbReference>
<evidence type="ECO:0000313" key="7">
    <source>
        <dbReference type="EMBL" id="BCG23402.1"/>
    </source>
</evidence>
<dbReference type="SUPFAM" id="SSF55031">
    <property type="entry name" value="Bacterial exopeptidase dimerisation domain"/>
    <property type="match status" value="1"/>
</dbReference>
<evidence type="ECO:0000256" key="1">
    <source>
        <dbReference type="ARBA" id="ARBA00001933"/>
    </source>
</evidence>
<dbReference type="Gene3D" id="3.40.630.10">
    <property type="entry name" value="Zn peptidases"/>
    <property type="match status" value="1"/>
</dbReference>
<evidence type="ECO:0000256" key="4">
    <source>
        <dbReference type="ARBA" id="ARBA00022898"/>
    </source>
</evidence>
<feature type="domain" description="Peptidase M20 dimerisation" evidence="6">
    <location>
        <begin position="217"/>
        <end position="316"/>
    </location>
</feature>
<dbReference type="InterPro" id="IPR010158">
    <property type="entry name" value="Amidase_Cbmase"/>
</dbReference>
<dbReference type="Pfam" id="PF00291">
    <property type="entry name" value="PALP"/>
    <property type="match status" value="1"/>
</dbReference>
<dbReference type="InterPro" id="IPR001926">
    <property type="entry name" value="TrpB-like_PALP"/>
</dbReference>
<dbReference type="Gene3D" id="3.40.50.1100">
    <property type="match status" value="3"/>
</dbReference>
<dbReference type="Proteomes" id="UP001054892">
    <property type="component" value="Unassembled WGS sequence"/>
</dbReference>
<dbReference type="InterPro" id="IPR002933">
    <property type="entry name" value="Peptidase_M20"/>
</dbReference>
<evidence type="ECO:0000313" key="10">
    <source>
        <dbReference type="Proteomes" id="UP001054892"/>
    </source>
</evidence>
<evidence type="ECO:0000259" key="5">
    <source>
        <dbReference type="Pfam" id="PF00291"/>
    </source>
</evidence>
<dbReference type="AlphaFoldDB" id="A0A6J4E0X0"/>
<dbReference type="PANTHER" id="PTHR32494:SF5">
    <property type="entry name" value="ALLANTOATE AMIDOHYDROLASE"/>
    <property type="match status" value="1"/>
</dbReference>
<dbReference type="EMBL" id="BQKM01000002">
    <property type="protein sequence ID" value="GJN51446.1"/>
    <property type="molecule type" value="Genomic_DNA"/>
</dbReference>
<keyword evidence="3" id="KW-0378">Hydrolase</keyword>
<evidence type="ECO:0000256" key="2">
    <source>
        <dbReference type="ARBA" id="ARBA00006153"/>
    </source>
</evidence>
<dbReference type="SUPFAM" id="SSF53187">
    <property type="entry name" value="Zn-dependent exopeptidases"/>
    <property type="match status" value="1"/>
</dbReference>
<evidence type="ECO:0000256" key="3">
    <source>
        <dbReference type="ARBA" id="ARBA00022801"/>
    </source>
</evidence>
<protein>
    <recommendedName>
        <fullName evidence="11">Diaminopropionate ammonia-lyase</fullName>
    </recommendedName>
</protein>
<evidence type="ECO:0008006" key="11">
    <source>
        <dbReference type="Google" id="ProtNLM"/>
    </source>
</evidence>
<accession>A0A6J4E0X0</accession>
<dbReference type="EMBL" id="AP023189">
    <property type="protein sequence ID" value="BCG23402.1"/>
    <property type="molecule type" value="Genomic_DNA"/>
</dbReference>
<dbReference type="InterPro" id="IPR036052">
    <property type="entry name" value="TrpB-like_PALP_sf"/>
</dbReference>
<keyword evidence="4" id="KW-0663">Pyridoxal phosphate</keyword>
<keyword evidence="10" id="KW-1185">Reference proteome</keyword>
<dbReference type="NCBIfam" id="NF006058">
    <property type="entry name" value="PRK08206.1"/>
    <property type="match status" value="1"/>
</dbReference>
<dbReference type="CDD" id="cd03884">
    <property type="entry name" value="M20_bAS"/>
    <property type="match status" value="1"/>
</dbReference>
<dbReference type="Proteomes" id="UP000509383">
    <property type="component" value="Chromosome"/>
</dbReference>
<evidence type="ECO:0000313" key="8">
    <source>
        <dbReference type="EMBL" id="GJN51446.1"/>
    </source>
</evidence>
<dbReference type="KEGG" id="ptw:TUM18999_15930"/>
<dbReference type="InterPro" id="IPR036264">
    <property type="entry name" value="Bact_exopeptidase_dim_dom"/>
</dbReference>
<dbReference type="Pfam" id="PF07687">
    <property type="entry name" value="M20_dimer"/>
    <property type="match status" value="1"/>
</dbReference>
<reference evidence="7 9" key="1">
    <citation type="submission" date="2020-05" db="EMBL/GenBank/DDBJ databases">
        <title>Characterization of novel class B3 metallo-beta-lactamase from novel Pseudomonas species.</title>
        <authorList>
            <person name="Yamada K."/>
            <person name="Aoki K."/>
            <person name="Ishii Y."/>
        </authorList>
    </citation>
    <scope>NUCLEOTIDE SEQUENCE [LARGE SCALE GENOMIC DNA]</scope>
    <source>
        <strain evidence="7 9">TUM18999</strain>
        <strain evidence="8 10">TUM20286</strain>
    </source>
</reference>
<evidence type="ECO:0000259" key="6">
    <source>
        <dbReference type="Pfam" id="PF07687"/>
    </source>
</evidence>
<proteinExistence type="inferred from homology"/>
<organism evidence="7 9">
    <name type="scientific">Pseudomonas tohonis</name>
    <dbReference type="NCBI Taxonomy" id="2725477"/>
    <lineage>
        <taxon>Bacteria</taxon>
        <taxon>Pseudomonadati</taxon>
        <taxon>Pseudomonadota</taxon>
        <taxon>Gammaproteobacteria</taxon>
        <taxon>Pseudomonadales</taxon>
        <taxon>Pseudomonadaceae</taxon>
        <taxon>Pseudomonas</taxon>
    </lineage>
</organism>